<reference evidence="1 2" key="1">
    <citation type="submission" date="2016-09" db="EMBL/GenBank/DDBJ databases">
        <title>Complete genome of Desulfosporosinus sp. OL.</title>
        <authorList>
            <person name="Mardanov A."/>
            <person name="Beletsky A."/>
            <person name="Panova A."/>
            <person name="Karnachuk O."/>
            <person name="Ravin N."/>
        </authorList>
    </citation>
    <scope>NUCLEOTIDE SEQUENCE [LARGE SCALE GENOMIC DNA]</scope>
    <source>
        <strain evidence="1 2">OL</strain>
    </source>
</reference>
<proteinExistence type="predicted"/>
<dbReference type="Gene3D" id="1.20.1260.10">
    <property type="match status" value="1"/>
</dbReference>
<dbReference type="SUPFAM" id="SSF47240">
    <property type="entry name" value="Ferritin-like"/>
    <property type="match status" value="1"/>
</dbReference>
<dbReference type="Proteomes" id="UP000186102">
    <property type="component" value="Unassembled WGS sequence"/>
</dbReference>
<comment type="caution">
    <text evidence="1">The sequence shown here is derived from an EMBL/GenBank/DDBJ whole genome shotgun (WGS) entry which is preliminary data.</text>
</comment>
<name>A0A1Q8QW48_9FIRM</name>
<accession>A0A1Q8QW48</accession>
<sequence length="70" mass="7673">MTVQQDLQKAVAAAQSALGTYATFSESTQDQSAKQMFKEMTGDMNKHVAMLNSRLGYLTENNGLNQKTQA</sequence>
<dbReference type="OrthoDB" id="1955400at2"/>
<dbReference type="InterPro" id="IPR012347">
    <property type="entry name" value="Ferritin-like"/>
</dbReference>
<gene>
    <name evidence="1" type="ORF">DSOL_2551</name>
</gene>
<dbReference type="Pfam" id="PF07870">
    <property type="entry name" value="DUF1657"/>
    <property type="match status" value="1"/>
</dbReference>
<evidence type="ECO:0000313" key="2">
    <source>
        <dbReference type="Proteomes" id="UP000186102"/>
    </source>
</evidence>
<keyword evidence="2" id="KW-1185">Reference proteome</keyword>
<dbReference type="RefSeq" id="WP_075365153.1">
    <property type="nucleotide sequence ID" value="NZ_MLBF01000017.1"/>
</dbReference>
<dbReference type="InterPro" id="IPR009078">
    <property type="entry name" value="Ferritin-like_SF"/>
</dbReference>
<dbReference type="EMBL" id="MLBF01000017">
    <property type="protein sequence ID" value="OLN31526.1"/>
    <property type="molecule type" value="Genomic_DNA"/>
</dbReference>
<dbReference type="InterPro" id="IPR012452">
    <property type="entry name" value="DUF1657"/>
</dbReference>
<protein>
    <recommendedName>
        <fullName evidence="3">DUF1657 domain-containing protein</fullName>
    </recommendedName>
</protein>
<evidence type="ECO:0008006" key="3">
    <source>
        <dbReference type="Google" id="ProtNLM"/>
    </source>
</evidence>
<evidence type="ECO:0000313" key="1">
    <source>
        <dbReference type="EMBL" id="OLN31526.1"/>
    </source>
</evidence>
<dbReference type="AlphaFoldDB" id="A0A1Q8QW48"/>
<organism evidence="1 2">
    <name type="scientific">Desulfosporosinus metallidurans</name>
    <dbReference type="NCBI Taxonomy" id="1888891"/>
    <lineage>
        <taxon>Bacteria</taxon>
        <taxon>Bacillati</taxon>
        <taxon>Bacillota</taxon>
        <taxon>Clostridia</taxon>
        <taxon>Eubacteriales</taxon>
        <taxon>Desulfitobacteriaceae</taxon>
        <taxon>Desulfosporosinus</taxon>
    </lineage>
</organism>